<dbReference type="PROSITE" id="PS00028">
    <property type="entry name" value="ZINC_FINGER_C2H2_1"/>
    <property type="match status" value="1"/>
</dbReference>
<dbReference type="FunFam" id="2.130.10.10:FF:001471">
    <property type="entry name" value="Zinc finger protein 106"/>
    <property type="match status" value="1"/>
</dbReference>
<feature type="region of interest" description="Disordered" evidence="1">
    <location>
        <begin position="128"/>
        <end position="203"/>
    </location>
</feature>
<dbReference type="SMART" id="SM00355">
    <property type="entry name" value="ZnF_C2H2"/>
    <property type="match status" value="3"/>
</dbReference>
<reference evidence="3" key="1">
    <citation type="submission" date="2025-08" db="UniProtKB">
        <authorList>
            <consortium name="Ensembl"/>
        </authorList>
    </citation>
    <scope>IDENTIFICATION</scope>
</reference>
<keyword evidence="4" id="KW-1185">Reference proteome</keyword>
<feature type="compositionally biased region" description="Basic and acidic residues" evidence="1">
    <location>
        <begin position="990"/>
        <end position="1000"/>
    </location>
</feature>
<dbReference type="InterPro" id="IPR036322">
    <property type="entry name" value="WD40_repeat_dom_sf"/>
</dbReference>
<dbReference type="OMA" id="NHRCWWQ"/>
<feature type="compositionally biased region" description="Polar residues" evidence="1">
    <location>
        <begin position="335"/>
        <end position="355"/>
    </location>
</feature>
<accession>A0A3Q3B3R5</accession>
<dbReference type="Ensembl" id="ENSKMAT00000023965.1">
    <property type="protein sequence ID" value="ENSKMAP00000023665.1"/>
    <property type="gene ID" value="ENSKMAG00000017549.1"/>
</dbReference>
<dbReference type="Gene3D" id="3.30.160.60">
    <property type="entry name" value="Classic Zinc Finger"/>
    <property type="match status" value="1"/>
</dbReference>
<dbReference type="CDD" id="cd00200">
    <property type="entry name" value="WD40"/>
    <property type="match status" value="1"/>
</dbReference>
<feature type="region of interest" description="Disordered" evidence="1">
    <location>
        <begin position="1"/>
        <end position="25"/>
    </location>
</feature>
<dbReference type="Gene3D" id="2.130.10.10">
    <property type="entry name" value="YVTN repeat-like/Quinoprotein amine dehydrogenase"/>
    <property type="match status" value="2"/>
</dbReference>
<feature type="compositionally biased region" description="Basic residues" evidence="1">
    <location>
        <begin position="10"/>
        <end position="25"/>
    </location>
</feature>
<evidence type="ECO:0000256" key="1">
    <source>
        <dbReference type="SAM" id="MobiDB-lite"/>
    </source>
</evidence>
<feature type="region of interest" description="Disordered" evidence="1">
    <location>
        <begin position="837"/>
        <end position="1015"/>
    </location>
</feature>
<dbReference type="GO" id="GO:0003723">
    <property type="term" value="F:RNA binding"/>
    <property type="evidence" value="ECO:0007669"/>
    <property type="project" value="InterPro"/>
</dbReference>
<feature type="compositionally biased region" description="Low complexity" evidence="1">
    <location>
        <begin position="750"/>
        <end position="777"/>
    </location>
</feature>
<dbReference type="GeneID" id="108233460"/>
<dbReference type="CTD" id="100536805"/>
<feature type="compositionally biased region" description="Pro residues" evidence="1">
    <location>
        <begin position="578"/>
        <end position="591"/>
    </location>
</feature>
<name>A0A3Q3B3R5_KRYMA</name>
<dbReference type="FunFam" id="2.130.10.10:FF:000711">
    <property type="entry name" value="Zinc finger protein 106"/>
    <property type="match status" value="1"/>
</dbReference>
<dbReference type="RefSeq" id="XP_017267438.1">
    <property type="nucleotide sequence ID" value="XM_017411949.3"/>
</dbReference>
<dbReference type="GO" id="GO:0008286">
    <property type="term" value="P:insulin receptor signaling pathway"/>
    <property type="evidence" value="ECO:0007669"/>
    <property type="project" value="TreeGrafter"/>
</dbReference>
<evidence type="ECO:0000259" key="2">
    <source>
        <dbReference type="PROSITE" id="PS00028"/>
    </source>
</evidence>
<feature type="region of interest" description="Disordered" evidence="1">
    <location>
        <begin position="750"/>
        <end position="778"/>
    </location>
</feature>
<dbReference type="Proteomes" id="UP000264800">
    <property type="component" value="Unplaced"/>
</dbReference>
<dbReference type="InterPro" id="IPR042622">
    <property type="entry name" value="Znf106"/>
</dbReference>
<dbReference type="PANTHER" id="PTHR14435">
    <property type="entry name" value="ZINC FINGER PROTEIN 106"/>
    <property type="match status" value="1"/>
</dbReference>
<feature type="compositionally biased region" description="Basic and acidic residues" evidence="1">
    <location>
        <begin position="640"/>
        <end position="649"/>
    </location>
</feature>
<feature type="domain" description="C2H2-type" evidence="2">
    <location>
        <begin position="1299"/>
        <end position="1322"/>
    </location>
</feature>
<dbReference type="SUPFAM" id="SSF50978">
    <property type="entry name" value="WD40 repeat-like"/>
    <property type="match status" value="1"/>
</dbReference>
<dbReference type="OrthoDB" id="10002522at2759"/>
<feature type="region of interest" description="Disordered" evidence="1">
    <location>
        <begin position="320"/>
        <end position="361"/>
    </location>
</feature>
<dbReference type="InterPro" id="IPR015943">
    <property type="entry name" value="WD40/YVTN_repeat-like_dom_sf"/>
</dbReference>
<dbReference type="KEGG" id="kmr:108233460"/>
<feature type="region of interest" description="Disordered" evidence="1">
    <location>
        <begin position="575"/>
        <end position="679"/>
    </location>
</feature>
<reference evidence="3" key="2">
    <citation type="submission" date="2025-09" db="UniProtKB">
        <authorList>
            <consortium name="Ensembl"/>
        </authorList>
    </citation>
    <scope>IDENTIFICATION</scope>
</reference>
<sequence>MAEVQPPQKKVPKTPVKKKSPPASKKPKITYCILCRSNYLKHDAHEHMHSMLHHRELETVLGKDASHDCQACMVKSLGLNQFAKHVSTAQHKMKLKNLKTKNIKPVSLFKSLSTETITRILNRNKALKKVEKKSMKKNKKKQKQEAEQKQMKMQPGVGSKKTLASQVATQGKSKQKQTKASKSWQRAPCDGSNGAVVQNKENKTSSLQRPIYCRGAAFHNASWRPNYHRGAPGGQPFHHHYCQDQFPPSAHHLRFHPFLGNKRSRFGNFQNSSFSESSDGYQTGAFDVPTPDASPAVSRGNYYDTQYNYATSNAFTSDQLPESGTLLFDPKESANTESPQLEGSSCSAQPASGNTPAGAAPVRDVDVSAVLKQIRRELGVREPCRADREARKQSSEAGVGAADGSGVHRTEGTLSLTVVAPQAGASAAPVKPKQTSSRETQETGRSFKMSSAAEEERVNGEEGEPQLARDASSSLKITVFEPNLNLARKVRIAHKAAQGDNSAPRKLVLDKLLSFSGAKSKLSWREMYNVRKRRSLEDKSRFRTELVNQLTDNESAAQDGDLSLSEGFQWESLSDRPLVPPVSLPPPPPPSSDADTETPTAPRPQDPTETPPGAAQAACSSQPVLKVSVKAEPNEENETGELRGENNADKRKRSKMAGDGVSGGKKKKTKSNKEQSQMDQLLAVSLREDELSRSFQDLDKSLIQARNALQAAYAEVQRLLLLRQQFSAEVNGLRAKRIEILQGMQEGYPAAASSSAAPPPSFTSQQPPAAAPASSIAHPPPAPLALSAVAVKQDVSHFATTEQAAFPKAAEVLLNQPALLFPSDVLPPMLLQPSHLSTSFAQQPAAESSTSAKLPVPGPPAGRPQEQEARAALKGCGKTEVLAQKAQPSESESAPPPAGDEEPAANKTERKPSDEDNGGSESDSSVEMIDSSNLEVIDIDESDGENSAERNPAVQPEAPQRPASVEVSSASTQTAQQDEPESKFQPSVTARKDASPRPESVEDDEPSLGSFSNHAGPVHGLQVHDGLLYTCSADNTARAYSLMTRECEAIFQGHTNKVNCLLVSSGRNAPTRLYTGSSDETIRCYSIKSKKCLEQISLPDRVLCLHIAWNILYAGLANGSVTSYDLKTLKELDVFECHGPRGVSCLGTAQEGARRLLLVGSYDSTISVRDAKNGLLLRSLEGHTKTVLCMKVVNDLVFSGSSDTSIHAHNIHTGELLRIYKGHGHAVTSIVILGKVMVTACLDKLVRVYELQSHDRLQVYGGHSDMVMCMAVHKSVIYTGCYDGTVQAVKLNLMKNHRCWWQGCSLIFGVPEHLVHHLTRDHSNPNLQTVKCRWKDCNAFFATQQAVRQELPEHMQSHVENDSKPQP</sequence>
<dbReference type="PANTHER" id="PTHR14435:SF2">
    <property type="entry name" value="ZINC FINGER PROTEIN 106"/>
    <property type="match status" value="1"/>
</dbReference>
<dbReference type="GO" id="GO:0016020">
    <property type="term" value="C:membrane"/>
    <property type="evidence" value="ECO:0007669"/>
    <property type="project" value="TreeGrafter"/>
</dbReference>
<dbReference type="STRING" id="37003.ENSKMAP00000023665"/>
<organism evidence="3 4">
    <name type="scientific">Kryptolebias marmoratus</name>
    <name type="common">Mangrove killifish</name>
    <name type="synonym">Rivulus marmoratus</name>
    <dbReference type="NCBI Taxonomy" id="37003"/>
    <lineage>
        <taxon>Eukaryota</taxon>
        <taxon>Metazoa</taxon>
        <taxon>Chordata</taxon>
        <taxon>Craniata</taxon>
        <taxon>Vertebrata</taxon>
        <taxon>Euteleostomi</taxon>
        <taxon>Actinopterygii</taxon>
        <taxon>Neopterygii</taxon>
        <taxon>Teleostei</taxon>
        <taxon>Neoteleostei</taxon>
        <taxon>Acanthomorphata</taxon>
        <taxon>Ovalentaria</taxon>
        <taxon>Atherinomorphae</taxon>
        <taxon>Cyprinodontiformes</taxon>
        <taxon>Rivulidae</taxon>
        <taxon>Kryptolebias</taxon>
    </lineage>
</organism>
<dbReference type="InterPro" id="IPR001680">
    <property type="entry name" value="WD40_rpt"/>
</dbReference>
<feature type="region of interest" description="Disordered" evidence="1">
    <location>
        <begin position="385"/>
        <end position="408"/>
    </location>
</feature>
<dbReference type="SMART" id="SM00320">
    <property type="entry name" value="WD40"/>
    <property type="match status" value="7"/>
</dbReference>
<protein>
    <submittedName>
        <fullName evidence="3">Zinc finger protein 106-like</fullName>
    </submittedName>
</protein>
<feature type="region of interest" description="Disordered" evidence="1">
    <location>
        <begin position="423"/>
        <end position="471"/>
    </location>
</feature>
<dbReference type="Pfam" id="PF00400">
    <property type="entry name" value="WD40"/>
    <property type="match status" value="4"/>
</dbReference>
<feature type="compositionally biased region" description="Basic and acidic residues" evidence="1">
    <location>
        <begin position="385"/>
        <end position="394"/>
    </location>
</feature>
<dbReference type="InterPro" id="IPR013087">
    <property type="entry name" value="Znf_C2H2_type"/>
</dbReference>
<dbReference type="GO" id="GO:0005829">
    <property type="term" value="C:cytosol"/>
    <property type="evidence" value="ECO:0007669"/>
    <property type="project" value="TreeGrafter"/>
</dbReference>
<feature type="compositionally biased region" description="Polar residues" evidence="1">
    <location>
        <begin position="966"/>
        <end position="977"/>
    </location>
</feature>
<dbReference type="GO" id="GO:0017124">
    <property type="term" value="F:SH3 domain binding"/>
    <property type="evidence" value="ECO:0007669"/>
    <property type="project" value="TreeGrafter"/>
</dbReference>
<dbReference type="GeneTree" id="ENSGT00940000157336"/>
<dbReference type="InterPro" id="IPR018391">
    <property type="entry name" value="PQQ_b-propeller_rpt"/>
</dbReference>
<feature type="compositionally biased region" description="Acidic residues" evidence="1">
    <location>
        <begin position="937"/>
        <end position="946"/>
    </location>
</feature>
<feature type="compositionally biased region" description="Polar residues" evidence="1">
    <location>
        <begin position="837"/>
        <end position="852"/>
    </location>
</feature>
<evidence type="ECO:0000313" key="4">
    <source>
        <dbReference type="Proteomes" id="UP000264800"/>
    </source>
</evidence>
<evidence type="ECO:0000313" key="3">
    <source>
        <dbReference type="Ensembl" id="ENSKMAP00000023665.1"/>
    </source>
</evidence>
<dbReference type="SMART" id="SM00564">
    <property type="entry name" value="PQQ"/>
    <property type="match status" value="4"/>
</dbReference>
<proteinExistence type="predicted"/>